<organism evidence="6 7">
    <name type="scientific">Heyndrickxia sporothermodurans</name>
    <dbReference type="NCBI Taxonomy" id="46224"/>
    <lineage>
        <taxon>Bacteria</taxon>
        <taxon>Bacillati</taxon>
        <taxon>Bacillota</taxon>
        <taxon>Bacilli</taxon>
        <taxon>Bacillales</taxon>
        <taxon>Bacillaceae</taxon>
        <taxon>Heyndrickxia</taxon>
    </lineage>
</organism>
<dbReference type="GO" id="GO:0030170">
    <property type="term" value="F:pyridoxal phosphate binding"/>
    <property type="evidence" value="ECO:0007669"/>
    <property type="project" value="InterPro"/>
</dbReference>
<dbReference type="GO" id="GO:0003992">
    <property type="term" value="F:N2-acetyl-L-ornithine:2-oxoglutarate 5-aminotransferase activity"/>
    <property type="evidence" value="ECO:0007669"/>
    <property type="project" value="UniProtKB-UniRule"/>
</dbReference>
<dbReference type="InterPro" id="IPR015424">
    <property type="entry name" value="PyrdxlP-dep_Trfase"/>
</dbReference>
<dbReference type="InterPro" id="IPR005814">
    <property type="entry name" value="Aminotrans_3"/>
</dbReference>
<evidence type="ECO:0000256" key="3">
    <source>
        <dbReference type="ARBA" id="ARBA00022679"/>
    </source>
</evidence>
<evidence type="ECO:0000313" key="6">
    <source>
        <dbReference type="EMBL" id="QQX25009.1"/>
    </source>
</evidence>
<dbReference type="Pfam" id="PF00202">
    <property type="entry name" value="Aminotran_3"/>
    <property type="match status" value="1"/>
</dbReference>
<dbReference type="PANTHER" id="PTHR11986">
    <property type="entry name" value="AMINOTRANSFERASE CLASS III"/>
    <property type="match status" value="1"/>
</dbReference>
<feature type="binding site" evidence="5">
    <location>
        <position position="280"/>
    </location>
    <ligand>
        <name>pyridoxal 5'-phosphate</name>
        <dbReference type="ChEBI" id="CHEBI:597326"/>
    </ligand>
</feature>
<comment type="pathway">
    <text evidence="5">Amino-acid biosynthesis; L-arginine biosynthesis; N(2)-acetyl-L-ornithine from L-glutamate: step 4/4.</text>
</comment>
<keyword evidence="4 5" id="KW-0663">Pyridoxal phosphate</keyword>
<dbReference type="EMBL" id="CP066701">
    <property type="protein sequence ID" value="QQX25009.1"/>
    <property type="molecule type" value="Genomic_DNA"/>
</dbReference>
<feature type="binding site" evidence="5">
    <location>
        <begin position="222"/>
        <end position="225"/>
    </location>
    <ligand>
        <name>pyridoxal 5'-phosphate</name>
        <dbReference type="ChEBI" id="CHEBI:597326"/>
    </ligand>
</feature>
<dbReference type="PIRSF" id="PIRSF000521">
    <property type="entry name" value="Transaminase_4ab_Lys_Orn"/>
    <property type="match status" value="1"/>
</dbReference>
<protein>
    <recommendedName>
        <fullName evidence="5">Acetylornithine aminotransferase</fullName>
        <shortName evidence="5">ACOAT</shortName>
        <ecNumber evidence="5">2.6.1.11</ecNumber>
    </recommendedName>
</protein>
<dbReference type="NCBIfam" id="NF002797">
    <property type="entry name" value="PRK02936.1"/>
    <property type="match status" value="1"/>
</dbReference>
<accession>A0AB37HCF4</accession>
<comment type="similarity">
    <text evidence="5">Belongs to the class-III pyridoxal-phosphate-dependent aminotransferase family. ArgD subfamily.</text>
</comment>
<comment type="cofactor">
    <cofactor evidence="5">
        <name>pyridoxal 5'-phosphate</name>
        <dbReference type="ChEBI" id="CHEBI:597326"/>
    </cofactor>
    <text evidence="5">Binds 1 pyridoxal phosphate per subunit.</text>
</comment>
<gene>
    <name evidence="5" type="primary">argD</name>
    <name evidence="6" type="ORF">JGZ69_20185</name>
</gene>
<comment type="subunit">
    <text evidence="5">Homodimer.</text>
</comment>
<proteinExistence type="inferred from homology"/>
<keyword evidence="5" id="KW-0963">Cytoplasm</keyword>
<comment type="subcellular location">
    <subcellularLocation>
        <location evidence="5">Cytoplasm</location>
    </subcellularLocation>
</comment>
<name>A0AB37HCF4_9BACI</name>
<evidence type="ECO:0000313" key="7">
    <source>
        <dbReference type="Proteomes" id="UP000595512"/>
    </source>
</evidence>
<dbReference type="RefSeq" id="WP_107920620.1">
    <property type="nucleotide sequence ID" value="NZ_CP066701.1"/>
</dbReference>
<sequence length="396" mass="43484">MLNGILDPAITPVMNTYQRAPIHLQKGKGSYVWDMEGNKYLDFTSGIATCNLGHVPDTVKKALEEQLDMLWHCSNLYHIQVQEKLASFLTEISCMDQAFFCNSGAEANEAAIKLARIYANNVKGNVSPVIVTFKQSFHGRTLATLSATGQEKVQKGFAPLMPGFQYLIYNDVKDLEKIETITPIAVMLELVQGEGGVIPAKKEWIEKLVTICKKNNILLIVDEVQTGMGRTGTMFAYEQYDFEPDIVTLAKGLGSGFPIGAMLAKNPIAKSFVPGTHGSTFGGNPLAAAAGMATVQFLTSNIISKKNEMITYLWDGLNYLKKAHPTIKSIQGKGLLIGIVVDRDANQIVEAARKEGVLILTAGRNVVRLLPPLTVTVEEIDQFLYSFNKILYEMEG</sequence>
<dbReference type="GO" id="GO:0042802">
    <property type="term" value="F:identical protein binding"/>
    <property type="evidence" value="ECO:0007669"/>
    <property type="project" value="TreeGrafter"/>
</dbReference>
<keyword evidence="3 5" id="KW-0808">Transferase</keyword>
<reference evidence="6 7" key="1">
    <citation type="submission" date="2020-12" db="EMBL/GenBank/DDBJ databases">
        <title>Taxonomic evaluation of the Bacillus sporothermodurans group of bacteria based on whole genome sequences.</title>
        <authorList>
            <person name="Fiedler G."/>
            <person name="Herbstmann A.-D."/>
            <person name="Doll E."/>
            <person name="Wenning M."/>
            <person name="Brinks E."/>
            <person name="Kabisch J."/>
            <person name="Breitenwieser F."/>
            <person name="Lappann M."/>
            <person name="Boehnlein C."/>
            <person name="Franz C."/>
        </authorList>
    </citation>
    <scope>NUCLEOTIDE SEQUENCE [LARGE SCALE GENOMIC DNA]</scope>
    <source>
        <strain evidence="6 7">DSM 10599</strain>
    </source>
</reference>
<evidence type="ECO:0000256" key="5">
    <source>
        <dbReference type="HAMAP-Rule" id="MF_01107"/>
    </source>
</evidence>
<dbReference type="EC" id="2.6.1.11" evidence="5"/>
<feature type="binding site" evidence="5">
    <location>
        <position position="137"/>
    </location>
    <ligand>
        <name>pyridoxal 5'-phosphate</name>
        <dbReference type="ChEBI" id="CHEBI:597326"/>
    </ligand>
</feature>
<dbReference type="KEGG" id="hspo:JGZ69_20185"/>
<dbReference type="InterPro" id="IPR049704">
    <property type="entry name" value="Aminotrans_3_PPA_site"/>
</dbReference>
<dbReference type="AlphaFoldDB" id="A0AB37HCF4"/>
<keyword evidence="2 5" id="KW-0028">Amino-acid biosynthesis</keyword>
<dbReference type="CDD" id="cd00610">
    <property type="entry name" value="OAT_like"/>
    <property type="match status" value="1"/>
</dbReference>
<keyword evidence="5" id="KW-0055">Arginine biosynthesis</keyword>
<dbReference type="GO" id="GO:0006526">
    <property type="term" value="P:L-arginine biosynthetic process"/>
    <property type="evidence" value="ECO:0007669"/>
    <property type="project" value="UniProtKB-UniRule"/>
</dbReference>
<dbReference type="NCBIfam" id="TIGR00707">
    <property type="entry name" value="argD"/>
    <property type="match status" value="1"/>
</dbReference>
<dbReference type="FunFam" id="3.40.640.10:FF:000004">
    <property type="entry name" value="Acetylornithine aminotransferase"/>
    <property type="match status" value="1"/>
</dbReference>
<feature type="binding site" evidence="5">
    <location>
        <begin position="104"/>
        <end position="105"/>
    </location>
    <ligand>
        <name>pyridoxal 5'-phosphate</name>
        <dbReference type="ChEBI" id="CHEBI:597326"/>
    </ligand>
</feature>
<dbReference type="InterPro" id="IPR015421">
    <property type="entry name" value="PyrdxlP-dep_Trfase_major"/>
</dbReference>
<dbReference type="PANTHER" id="PTHR11986:SF79">
    <property type="entry name" value="ACETYLORNITHINE AMINOTRANSFERASE, MITOCHONDRIAL"/>
    <property type="match status" value="1"/>
</dbReference>
<dbReference type="Gene3D" id="3.90.1150.10">
    <property type="entry name" value="Aspartate Aminotransferase, domain 1"/>
    <property type="match status" value="1"/>
</dbReference>
<feature type="binding site" evidence="5">
    <location>
        <position position="279"/>
    </location>
    <ligand>
        <name>N(2)-acetyl-L-ornithine</name>
        <dbReference type="ChEBI" id="CHEBI:57805"/>
    </ligand>
</feature>
<dbReference type="InterPro" id="IPR015422">
    <property type="entry name" value="PyrdxlP-dep_Trfase_small"/>
</dbReference>
<feature type="modified residue" description="N6-(pyridoxal phosphate)lysine" evidence="5">
    <location>
        <position position="251"/>
    </location>
</feature>
<dbReference type="GO" id="GO:0005737">
    <property type="term" value="C:cytoplasm"/>
    <property type="evidence" value="ECO:0007669"/>
    <property type="project" value="UniProtKB-SubCell"/>
</dbReference>
<keyword evidence="1 5" id="KW-0032">Aminotransferase</keyword>
<comment type="miscellaneous">
    <text evidence="5">May also have succinyldiaminopimelate aminotransferase activity, thus carrying out the corresponding step in lysine biosynthesis.</text>
</comment>
<dbReference type="InterPro" id="IPR004636">
    <property type="entry name" value="AcOrn/SuccOrn_fam"/>
</dbReference>
<evidence type="ECO:0000256" key="4">
    <source>
        <dbReference type="ARBA" id="ARBA00022898"/>
    </source>
</evidence>
<comment type="catalytic activity">
    <reaction evidence="5">
        <text>N(2)-acetyl-L-ornithine + 2-oxoglutarate = N-acetyl-L-glutamate 5-semialdehyde + L-glutamate</text>
        <dbReference type="Rhea" id="RHEA:18049"/>
        <dbReference type="ChEBI" id="CHEBI:16810"/>
        <dbReference type="ChEBI" id="CHEBI:29123"/>
        <dbReference type="ChEBI" id="CHEBI:29985"/>
        <dbReference type="ChEBI" id="CHEBI:57805"/>
        <dbReference type="EC" id="2.6.1.11"/>
    </reaction>
</comment>
<dbReference type="NCBIfam" id="NF002325">
    <property type="entry name" value="PRK01278.1"/>
    <property type="match status" value="1"/>
</dbReference>
<dbReference type="PROSITE" id="PS00600">
    <property type="entry name" value="AA_TRANSFER_CLASS_3"/>
    <property type="match status" value="1"/>
</dbReference>
<evidence type="ECO:0000256" key="2">
    <source>
        <dbReference type="ARBA" id="ARBA00022605"/>
    </source>
</evidence>
<dbReference type="Gene3D" id="3.40.640.10">
    <property type="entry name" value="Type I PLP-dependent aspartate aminotransferase-like (Major domain)"/>
    <property type="match status" value="1"/>
</dbReference>
<dbReference type="SUPFAM" id="SSF53383">
    <property type="entry name" value="PLP-dependent transferases"/>
    <property type="match status" value="1"/>
</dbReference>
<feature type="binding site" evidence="5">
    <location>
        <position position="140"/>
    </location>
    <ligand>
        <name>N(2)-acetyl-L-ornithine</name>
        <dbReference type="ChEBI" id="CHEBI:57805"/>
    </ligand>
</feature>
<evidence type="ECO:0000256" key="1">
    <source>
        <dbReference type="ARBA" id="ARBA00022576"/>
    </source>
</evidence>
<dbReference type="HAMAP" id="MF_01107">
    <property type="entry name" value="ArgD_aminotrans_3"/>
    <property type="match status" value="1"/>
</dbReference>
<dbReference type="InterPro" id="IPR050103">
    <property type="entry name" value="Class-III_PLP-dep_AT"/>
</dbReference>
<dbReference type="Proteomes" id="UP000595512">
    <property type="component" value="Chromosome"/>
</dbReference>